<dbReference type="AlphaFoldDB" id="A0A0K8RFF6"/>
<accession>A0A0K8RFF6</accession>
<dbReference type="EMBL" id="GADI01003911">
    <property type="protein sequence ID" value="JAA69897.1"/>
    <property type="molecule type" value="mRNA"/>
</dbReference>
<organism evidence="1">
    <name type="scientific">Ixodes ricinus</name>
    <name type="common">Common tick</name>
    <name type="synonym">Acarus ricinus</name>
    <dbReference type="NCBI Taxonomy" id="34613"/>
    <lineage>
        <taxon>Eukaryota</taxon>
        <taxon>Metazoa</taxon>
        <taxon>Ecdysozoa</taxon>
        <taxon>Arthropoda</taxon>
        <taxon>Chelicerata</taxon>
        <taxon>Arachnida</taxon>
        <taxon>Acari</taxon>
        <taxon>Parasitiformes</taxon>
        <taxon>Ixodida</taxon>
        <taxon>Ixodoidea</taxon>
        <taxon>Ixodidae</taxon>
        <taxon>Ixodinae</taxon>
        <taxon>Ixodes</taxon>
    </lineage>
</organism>
<sequence>MFTAPLHCENNLNFDLTPFVNFERSLLSANNVLNIFNGITPRPIKVCLPSPNVLDDVEYLGFVLREKPYHPDDPTLIHKVQQISNKFVFIIDESTTWKTDATAGGYVYAIDLSSTNDRGRYLCSLDHLYRLLNRHKVNIWDAFAFTKATKIRDPSEKETNNLLWYNASLSNNSLIHEIVDSSEYIRKNLKSLYTDEPIYRCKHKWGAWIIDILRGTNANNLRQSELNLWKIILQDNCPKILNDAVCMLYGPVTYFRIFSSLKTNILPTSGIERTPITNYTLPASEIKHYLAPLSNITNFTPTIAKVDDDQFNNAIHEVTLIINSFKRITNIWLSFLYSDPNVIINMHGECLITQTFKIKWTDLDYINFKYVFTKEDGNLIEFNQKDGPLGALNYLLLLDPREMDNGLWNAICKFANTSILPNIEIITACRIAYIFDNNDNNYRLPNNLLPITAAMRRRCSYVVRSCYKHDWVDFVLETMTNNNKIFSDNGMCKQLAVPVSNNDVGWPIFNFRQYDNGFKLICEHMRKHMGVRIKKFLITTKLWKSIVSKYGGFPDVPMRNFSMGPIMSIIYDKYLDYHNVLFGDIYCIHSEAHRSEVLIPQAISTGEIVDIPDNLYRAVKNKIAGLKVQEYYETSMNILNDIIRDQRTIRLELGNNDVLDVWSPHPKVWFVLHDNHSFLVRHHTFNDVIPINLELYNSIRSRWAHRTRLSLLRSDHGVAQPSRMPIQIGSFTHNLETLYYDLIHTYSKYELLFANKYNTNFRLDIPTVMLIHYLFRNNDSYCLPITNNYKLSDANMETITKEIFLSNLFGTRNNDYWNTTFTPNQTLCPTLFGKKLLMCRNPIEYVNDVLRSYNASDSNYRFEKLSFLEITYCIDQWLLKVTYRPVTSLTCPLNVLLNDNDTINRQLLDLQVVASNLLKYPNLPDSWKRVIPDAVKVLTGLSDLSFLQKNNTDFKFSELANQTSFSVEECIKRILQKTGNIHFWMICNALQTIDLL</sequence>
<evidence type="ECO:0000313" key="1">
    <source>
        <dbReference type="EMBL" id="JAA69897.1"/>
    </source>
</evidence>
<protein>
    <submittedName>
        <fullName evidence="1">Uncharacterized protein</fullName>
    </submittedName>
</protein>
<proteinExistence type="evidence at transcript level"/>
<reference evidence="1" key="1">
    <citation type="submission" date="2012-12" db="EMBL/GenBank/DDBJ databases">
        <title>Identification and characterization of a phenylalanine ammonia-lyase gene family in Isatis indigotica Fort.</title>
        <authorList>
            <person name="Liu Q."/>
            <person name="Chen J."/>
            <person name="Zhou X."/>
            <person name="Di P."/>
            <person name="Xiao Y."/>
            <person name="Xuan H."/>
            <person name="Zhang L."/>
            <person name="Chen W."/>
        </authorList>
    </citation>
    <scope>NUCLEOTIDE SEQUENCE</scope>
    <source>
        <tissue evidence="1">Salivary gland</tissue>
    </source>
</reference>
<name>A0A0K8RFF6_IXORI</name>